<comment type="caution">
    <text evidence="15">The sequence shown here is derived from an EMBL/GenBank/DDBJ whole genome shotgun (WGS) entry which is preliminary data.</text>
</comment>
<evidence type="ECO:0000256" key="12">
    <source>
        <dbReference type="SAM" id="MobiDB-lite"/>
    </source>
</evidence>
<evidence type="ECO:0000256" key="7">
    <source>
        <dbReference type="ARBA" id="ARBA00023163"/>
    </source>
</evidence>
<keyword evidence="3" id="KW-0805">Transcription regulation</keyword>
<evidence type="ECO:0000256" key="10">
    <source>
        <dbReference type="RuleBase" id="RU000682"/>
    </source>
</evidence>
<sequence length="675" mass="76216">MDYDGDGSPDNEQYISVNAISTEKRGSNRYSQQDIQILEAYFKEYPHPNELQRQELCKRVDLEIDQIKSWFQNKIAQSKVEDVRNSNKLLREENETIRCQNAVMLEALQTVTCPPCGGPPFGGTELERKLRIQNQRLENARLRTERDLLVDKIKHQQTMMDSFPQRQQTFETLTSYGYNPDNPFERPSSSKSQNIQPQQQPQMDNSQLTATGTSAVEELRRLFFTDQARLWLMSSIDGTYVIEQDSYENFSQSVKQFRNSSAPVESSRVVRDIPIKATSLIAMFLDSEKWKTLFPTIVNTARTILTLGSELISVWEQQLHILSPLVPAREFTIVRCCRNIKERHWIIADVSLIDSNHKVSQSCYKRPSGVLIEALSNDRSKVTWIEHVVVDDRPETQGVYRDLVSSSSGYGAKRWIVTLEKMCARMTLSSATTIPVTDRWETLLTVEGRRSVMKLGEIMLKNFSEMLIMPGNIEYGGVRISTRMNEEVGQVASAAYCLSIPSTPSQVFNLLRSNDFRHQWDVLCYGNAITETGRIFTGLSESETNYISLLQVHTRQNVQEPVTRRVLQECYMDELGGMIVYAQVDMAAMSNVASGEVNPLAIPIQPSGFTISSDGRGSMGAEAGGTLLTLAFQILLSAGVNSGGRMMSQNEVDTMNTLISTIVQNIKALFNLPPE</sequence>
<evidence type="ECO:0000259" key="14">
    <source>
        <dbReference type="PROSITE" id="PS50848"/>
    </source>
</evidence>
<dbReference type="PANTHER" id="PTHR45654">
    <property type="entry name" value="HOMEOBOX-LEUCINE ZIPPER PROTEIN MERISTEM L1"/>
    <property type="match status" value="1"/>
</dbReference>
<dbReference type="GO" id="GO:0005634">
    <property type="term" value="C:nucleus"/>
    <property type="evidence" value="ECO:0007669"/>
    <property type="project" value="UniProtKB-SubCell"/>
</dbReference>
<evidence type="ECO:0000256" key="8">
    <source>
        <dbReference type="ARBA" id="ARBA00023242"/>
    </source>
</evidence>
<comment type="similarity">
    <text evidence="2">Belongs to the HD-ZIP homeobox family. Class IV subfamily.</text>
</comment>
<dbReference type="Gene3D" id="1.10.10.60">
    <property type="entry name" value="Homeodomain-like"/>
    <property type="match status" value="1"/>
</dbReference>
<keyword evidence="6 9" id="KW-0371">Homeobox</keyword>
<feature type="domain" description="START" evidence="14">
    <location>
        <begin position="201"/>
        <end position="428"/>
    </location>
</feature>
<dbReference type="Gene3D" id="3.30.530.20">
    <property type="match status" value="1"/>
</dbReference>
<keyword evidence="16" id="KW-1185">Reference proteome</keyword>
<comment type="subcellular location">
    <subcellularLocation>
        <location evidence="1 9 10">Nucleus</location>
    </subcellularLocation>
</comment>
<reference evidence="15 16" key="1">
    <citation type="submission" date="2022-03" db="EMBL/GenBank/DDBJ databases">
        <authorList>
            <person name="Macdonald S."/>
            <person name="Ahmed S."/>
            <person name="Newling K."/>
        </authorList>
    </citation>
    <scope>NUCLEOTIDE SEQUENCE [LARGE SCALE GENOMIC DNA]</scope>
</reference>
<protein>
    <submittedName>
        <fullName evidence="15">Uncharacterized protein</fullName>
    </submittedName>
</protein>
<dbReference type="AlphaFoldDB" id="A0ABC8IZ23"/>
<feature type="compositionally biased region" description="Low complexity" evidence="12">
    <location>
        <begin position="187"/>
        <end position="207"/>
    </location>
</feature>
<dbReference type="CDD" id="cd00086">
    <property type="entry name" value="homeodomain"/>
    <property type="match status" value="1"/>
</dbReference>
<keyword evidence="4 11" id="KW-0175">Coiled coil</keyword>
<dbReference type="PROSITE" id="PS50848">
    <property type="entry name" value="START"/>
    <property type="match status" value="1"/>
</dbReference>
<organism evidence="15 16">
    <name type="scientific">Eruca vesicaria subsp. sativa</name>
    <name type="common">Garden rocket</name>
    <name type="synonym">Eruca sativa</name>
    <dbReference type="NCBI Taxonomy" id="29727"/>
    <lineage>
        <taxon>Eukaryota</taxon>
        <taxon>Viridiplantae</taxon>
        <taxon>Streptophyta</taxon>
        <taxon>Embryophyta</taxon>
        <taxon>Tracheophyta</taxon>
        <taxon>Spermatophyta</taxon>
        <taxon>Magnoliopsida</taxon>
        <taxon>eudicotyledons</taxon>
        <taxon>Gunneridae</taxon>
        <taxon>Pentapetalae</taxon>
        <taxon>rosids</taxon>
        <taxon>malvids</taxon>
        <taxon>Brassicales</taxon>
        <taxon>Brassicaceae</taxon>
        <taxon>Brassiceae</taxon>
        <taxon>Eruca</taxon>
    </lineage>
</organism>
<evidence type="ECO:0000256" key="1">
    <source>
        <dbReference type="ARBA" id="ARBA00004123"/>
    </source>
</evidence>
<proteinExistence type="inferred from homology"/>
<evidence type="ECO:0000256" key="2">
    <source>
        <dbReference type="ARBA" id="ARBA00006789"/>
    </source>
</evidence>
<evidence type="ECO:0000256" key="6">
    <source>
        <dbReference type="ARBA" id="ARBA00023155"/>
    </source>
</evidence>
<accession>A0ABC8IZ23</accession>
<evidence type="ECO:0000256" key="5">
    <source>
        <dbReference type="ARBA" id="ARBA00023125"/>
    </source>
</evidence>
<evidence type="ECO:0000256" key="3">
    <source>
        <dbReference type="ARBA" id="ARBA00023015"/>
    </source>
</evidence>
<dbReference type="PROSITE" id="PS50071">
    <property type="entry name" value="HOMEOBOX_2"/>
    <property type="match status" value="1"/>
</dbReference>
<evidence type="ECO:0000313" key="15">
    <source>
        <dbReference type="EMBL" id="CAH8294104.1"/>
    </source>
</evidence>
<dbReference type="SMART" id="SM00389">
    <property type="entry name" value="HOX"/>
    <property type="match status" value="1"/>
</dbReference>
<dbReference type="Pfam" id="PF00046">
    <property type="entry name" value="Homeodomain"/>
    <property type="match status" value="1"/>
</dbReference>
<feature type="coiled-coil region" evidence="11">
    <location>
        <begin position="73"/>
        <end position="152"/>
    </location>
</feature>
<dbReference type="InterPro" id="IPR001356">
    <property type="entry name" value="HD"/>
</dbReference>
<dbReference type="InterPro" id="IPR009057">
    <property type="entry name" value="Homeodomain-like_sf"/>
</dbReference>
<dbReference type="InterPro" id="IPR042160">
    <property type="entry name" value="HD-Zip_IV"/>
</dbReference>
<feature type="domain" description="Homeobox" evidence="13">
    <location>
        <begin position="21"/>
        <end position="81"/>
    </location>
</feature>
<feature type="region of interest" description="Disordered" evidence="12">
    <location>
        <begin position="174"/>
        <end position="209"/>
    </location>
</feature>
<evidence type="ECO:0000256" key="11">
    <source>
        <dbReference type="SAM" id="Coils"/>
    </source>
</evidence>
<keyword evidence="7" id="KW-0804">Transcription</keyword>
<evidence type="ECO:0000256" key="9">
    <source>
        <dbReference type="PROSITE-ProRule" id="PRU00108"/>
    </source>
</evidence>
<keyword evidence="5 9" id="KW-0238">DNA-binding</keyword>
<gene>
    <name evidence="15" type="ORF">ERUC_LOCUS1715</name>
</gene>
<evidence type="ECO:0000313" key="16">
    <source>
        <dbReference type="Proteomes" id="UP001642260"/>
    </source>
</evidence>
<keyword evidence="8 9" id="KW-0539">Nucleus</keyword>
<dbReference type="InterPro" id="IPR002913">
    <property type="entry name" value="START_lipid-bd_dom"/>
</dbReference>
<name>A0ABC8IZ23_ERUVS</name>
<dbReference type="GO" id="GO:0003677">
    <property type="term" value="F:DNA binding"/>
    <property type="evidence" value="ECO:0007669"/>
    <property type="project" value="UniProtKB-UniRule"/>
</dbReference>
<dbReference type="InterPro" id="IPR023393">
    <property type="entry name" value="START-like_dom_sf"/>
</dbReference>
<dbReference type="Pfam" id="PF25797">
    <property type="entry name" value="PDF2_C"/>
    <property type="match status" value="1"/>
</dbReference>
<evidence type="ECO:0000259" key="13">
    <source>
        <dbReference type="PROSITE" id="PS50071"/>
    </source>
</evidence>
<dbReference type="SUPFAM" id="SSF46689">
    <property type="entry name" value="Homeodomain-like"/>
    <property type="match status" value="1"/>
</dbReference>
<dbReference type="PANTHER" id="PTHR45654:SF63">
    <property type="entry name" value="HOMEOBOX-LEUCINE ZIPPER PROTEIN HDG8"/>
    <property type="match status" value="1"/>
</dbReference>
<dbReference type="Proteomes" id="UP001642260">
    <property type="component" value="Unassembled WGS sequence"/>
</dbReference>
<feature type="DNA-binding region" description="Homeobox" evidence="9">
    <location>
        <begin position="23"/>
        <end position="82"/>
    </location>
</feature>
<dbReference type="EMBL" id="CAKOAT010048489">
    <property type="protein sequence ID" value="CAH8294104.1"/>
    <property type="molecule type" value="Genomic_DNA"/>
</dbReference>
<dbReference type="Pfam" id="PF01852">
    <property type="entry name" value="START"/>
    <property type="match status" value="1"/>
</dbReference>
<dbReference type="InterPro" id="IPR057993">
    <property type="entry name" value="HD-Zip_IV_C"/>
</dbReference>
<dbReference type="SMART" id="SM00234">
    <property type="entry name" value="START"/>
    <property type="match status" value="1"/>
</dbReference>
<dbReference type="SUPFAM" id="SSF55961">
    <property type="entry name" value="Bet v1-like"/>
    <property type="match status" value="2"/>
</dbReference>
<evidence type="ECO:0000256" key="4">
    <source>
        <dbReference type="ARBA" id="ARBA00023054"/>
    </source>
</evidence>